<dbReference type="InterPro" id="IPR000485">
    <property type="entry name" value="AsnC-type_HTH_dom"/>
</dbReference>
<feature type="non-terminal residue" evidence="5">
    <location>
        <position position="204"/>
    </location>
</feature>
<dbReference type="EMBL" id="BART01013233">
    <property type="protein sequence ID" value="GAG89426.1"/>
    <property type="molecule type" value="Genomic_DNA"/>
</dbReference>
<keyword evidence="2" id="KW-0238">DNA-binding</keyword>
<dbReference type="SUPFAM" id="SSF46785">
    <property type="entry name" value="Winged helix' DNA-binding domain"/>
    <property type="match status" value="1"/>
</dbReference>
<reference evidence="5" key="1">
    <citation type="journal article" date="2014" name="Front. Microbiol.">
        <title>High frequency of phylogenetically diverse reductive dehalogenase-homologous genes in deep subseafloor sedimentary metagenomes.</title>
        <authorList>
            <person name="Kawai M."/>
            <person name="Futagami T."/>
            <person name="Toyoda A."/>
            <person name="Takaki Y."/>
            <person name="Nishi S."/>
            <person name="Hori S."/>
            <person name="Arai W."/>
            <person name="Tsubouchi T."/>
            <person name="Morono Y."/>
            <person name="Uchiyama I."/>
            <person name="Ito T."/>
            <person name="Fujiyama A."/>
            <person name="Inagaki F."/>
            <person name="Takami H."/>
        </authorList>
    </citation>
    <scope>NUCLEOTIDE SEQUENCE</scope>
    <source>
        <strain evidence="5">Expedition CK06-06</strain>
    </source>
</reference>
<dbReference type="InterPro" id="IPR019888">
    <property type="entry name" value="Tscrpt_reg_AsnC-like"/>
</dbReference>
<evidence type="ECO:0000256" key="1">
    <source>
        <dbReference type="ARBA" id="ARBA00023015"/>
    </source>
</evidence>
<proteinExistence type="predicted"/>
<organism evidence="5">
    <name type="scientific">marine sediment metagenome</name>
    <dbReference type="NCBI Taxonomy" id="412755"/>
    <lineage>
        <taxon>unclassified sequences</taxon>
        <taxon>metagenomes</taxon>
        <taxon>ecological metagenomes</taxon>
    </lineage>
</organism>
<dbReference type="AlphaFoldDB" id="X1CYW6"/>
<dbReference type="PROSITE" id="PS50956">
    <property type="entry name" value="HTH_ASNC_2"/>
    <property type="match status" value="1"/>
</dbReference>
<keyword evidence="3" id="KW-0804">Transcription</keyword>
<evidence type="ECO:0000259" key="4">
    <source>
        <dbReference type="PROSITE" id="PS50956"/>
    </source>
</evidence>
<dbReference type="Gene3D" id="1.10.10.10">
    <property type="entry name" value="Winged helix-like DNA-binding domain superfamily/Winged helix DNA-binding domain"/>
    <property type="match status" value="1"/>
</dbReference>
<dbReference type="SMART" id="SM00344">
    <property type="entry name" value="HTH_ASNC"/>
    <property type="match status" value="1"/>
</dbReference>
<sequence length="204" mass="24619">MFKIVKNLNNKCIMNNIMIKVDLKDRKILYELDLDSRQSLTKIGKKVGLHKNVVVYRIKRLIEKGVIINFYTVIDSFKLGYNSLRFYLIFRHITPEIRKEMVDYFVNNKHTWWVGSFEGSYDLAVLFWVKELQDFYIFWEETLKKYRHYFQIQSVCNYVQLQLFRNSFLLDEPNKTDREKFEITGGGRKVKTNELDFKILEILS</sequence>
<accession>X1CYW6</accession>
<dbReference type="InterPro" id="IPR050684">
    <property type="entry name" value="HTH-Siroheme_Decarb"/>
</dbReference>
<dbReference type="InterPro" id="IPR036388">
    <property type="entry name" value="WH-like_DNA-bd_sf"/>
</dbReference>
<comment type="caution">
    <text evidence="5">The sequence shown here is derived from an EMBL/GenBank/DDBJ whole genome shotgun (WGS) entry which is preliminary data.</text>
</comment>
<dbReference type="InterPro" id="IPR036390">
    <property type="entry name" value="WH_DNA-bd_sf"/>
</dbReference>
<dbReference type="Pfam" id="PF13404">
    <property type="entry name" value="HTH_AsnC-type"/>
    <property type="match status" value="1"/>
</dbReference>
<dbReference type="PANTHER" id="PTHR43413:SF6">
    <property type="entry name" value="REGULATORY PROTEIN ASNC"/>
    <property type="match status" value="1"/>
</dbReference>
<name>X1CYW6_9ZZZZ</name>
<gene>
    <name evidence="5" type="ORF">S01H4_27185</name>
</gene>
<feature type="domain" description="HTH asnC-type" evidence="4">
    <location>
        <begin position="21"/>
        <end position="82"/>
    </location>
</feature>
<dbReference type="GO" id="GO:0043565">
    <property type="term" value="F:sequence-specific DNA binding"/>
    <property type="evidence" value="ECO:0007669"/>
    <property type="project" value="InterPro"/>
</dbReference>
<dbReference type="PRINTS" id="PR00033">
    <property type="entry name" value="HTHASNC"/>
</dbReference>
<evidence type="ECO:0000256" key="3">
    <source>
        <dbReference type="ARBA" id="ARBA00023163"/>
    </source>
</evidence>
<keyword evidence="1" id="KW-0805">Transcription regulation</keyword>
<evidence type="ECO:0000256" key="2">
    <source>
        <dbReference type="ARBA" id="ARBA00023125"/>
    </source>
</evidence>
<evidence type="ECO:0000313" key="5">
    <source>
        <dbReference type="EMBL" id="GAG89426.1"/>
    </source>
</evidence>
<dbReference type="PANTHER" id="PTHR43413">
    <property type="entry name" value="TRANSCRIPTIONAL REGULATOR, ASNC FAMILY"/>
    <property type="match status" value="1"/>
</dbReference>
<protein>
    <recommendedName>
        <fullName evidence="4">HTH asnC-type domain-containing protein</fullName>
    </recommendedName>
</protein>